<proteinExistence type="predicted"/>
<gene>
    <name evidence="1" type="ORF">SDC9_106265</name>
</gene>
<comment type="caution">
    <text evidence="1">The sequence shown here is derived from an EMBL/GenBank/DDBJ whole genome shotgun (WGS) entry which is preliminary data.</text>
</comment>
<protein>
    <submittedName>
        <fullName evidence="1">Uncharacterized protein</fullName>
    </submittedName>
</protein>
<name>A0A645B8D7_9ZZZZ</name>
<reference evidence="1" key="1">
    <citation type="submission" date="2019-08" db="EMBL/GenBank/DDBJ databases">
        <authorList>
            <person name="Kucharzyk K."/>
            <person name="Murdoch R.W."/>
            <person name="Higgins S."/>
            <person name="Loffler F."/>
        </authorList>
    </citation>
    <scope>NUCLEOTIDE SEQUENCE</scope>
</reference>
<organism evidence="1">
    <name type="scientific">bioreactor metagenome</name>
    <dbReference type="NCBI Taxonomy" id="1076179"/>
    <lineage>
        <taxon>unclassified sequences</taxon>
        <taxon>metagenomes</taxon>
        <taxon>ecological metagenomes</taxon>
    </lineage>
</organism>
<accession>A0A645B8D7</accession>
<evidence type="ECO:0000313" key="1">
    <source>
        <dbReference type="EMBL" id="MPM59423.1"/>
    </source>
</evidence>
<sequence length="115" mass="12675">MTIVNDLPRESFSSFSFFGLTRSREVKYEKSAPAITNTPITAAASGKPRLGFIMSPLVSTPENIRTKGQHSTLAKTPPRLAPPEVYVFMLMRSIPSEVASIGMAYDGRRKNVVKE</sequence>
<dbReference type="AlphaFoldDB" id="A0A645B8D7"/>
<dbReference type="EMBL" id="VSSQ01017284">
    <property type="protein sequence ID" value="MPM59423.1"/>
    <property type="molecule type" value="Genomic_DNA"/>
</dbReference>